<dbReference type="PROSITE" id="PS00211">
    <property type="entry name" value="ABC_TRANSPORTER_1"/>
    <property type="match status" value="2"/>
</dbReference>
<keyword evidence="6 11" id="KW-0067">ATP-binding</keyword>
<dbReference type="EMBL" id="CP060635">
    <property type="protein sequence ID" value="QNM07868.1"/>
    <property type="molecule type" value="Genomic_DNA"/>
</dbReference>
<keyword evidence="12" id="KW-1185">Reference proteome</keyword>
<dbReference type="RefSeq" id="WP_118646619.1">
    <property type="nucleotide sequence ID" value="NZ_CP060635.1"/>
</dbReference>
<dbReference type="Proteomes" id="UP000515860">
    <property type="component" value="Chromosome"/>
</dbReference>
<evidence type="ECO:0000256" key="8">
    <source>
        <dbReference type="ARBA" id="ARBA00023136"/>
    </source>
</evidence>
<dbReference type="CDD" id="cd03225">
    <property type="entry name" value="ABC_cobalt_CbiO_domain1"/>
    <property type="match status" value="2"/>
</dbReference>
<dbReference type="GO" id="GO:0005524">
    <property type="term" value="F:ATP binding"/>
    <property type="evidence" value="ECO:0007669"/>
    <property type="project" value="UniProtKB-KW"/>
</dbReference>
<evidence type="ECO:0000256" key="9">
    <source>
        <dbReference type="SAM" id="MobiDB-lite"/>
    </source>
</evidence>
<protein>
    <submittedName>
        <fullName evidence="11">Energy-coupling factor ABC transporter ATP-binding protein</fullName>
    </submittedName>
</protein>
<dbReference type="GO" id="GO:0042626">
    <property type="term" value="F:ATPase-coupled transmembrane transporter activity"/>
    <property type="evidence" value="ECO:0007669"/>
    <property type="project" value="TreeGrafter"/>
</dbReference>
<feature type="compositionally biased region" description="Basic and acidic residues" evidence="9">
    <location>
        <begin position="575"/>
        <end position="592"/>
    </location>
</feature>
<feature type="domain" description="ABC transporter" evidence="10">
    <location>
        <begin position="4"/>
        <end position="248"/>
    </location>
</feature>
<dbReference type="SUPFAM" id="SSF52540">
    <property type="entry name" value="P-loop containing nucleoside triphosphate hydrolases"/>
    <property type="match status" value="2"/>
</dbReference>
<comment type="similarity">
    <text evidence="2">Belongs to the ABC transporter superfamily.</text>
</comment>
<dbReference type="InterPro" id="IPR050095">
    <property type="entry name" value="ECF_ABC_transporter_ATP-bd"/>
</dbReference>
<evidence type="ECO:0000256" key="1">
    <source>
        <dbReference type="ARBA" id="ARBA00004202"/>
    </source>
</evidence>
<keyword evidence="4" id="KW-1003">Cell membrane</keyword>
<dbReference type="Gene3D" id="3.40.50.300">
    <property type="entry name" value="P-loop containing nucleotide triphosphate hydrolases"/>
    <property type="match status" value="2"/>
</dbReference>
<dbReference type="InterPro" id="IPR003593">
    <property type="entry name" value="AAA+_ATPase"/>
</dbReference>
<evidence type="ECO:0000256" key="7">
    <source>
        <dbReference type="ARBA" id="ARBA00022967"/>
    </source>
</evidence>
<evidence type="ECO:0000256" key="3">
    <source>
        <dbReference type="ARBA" id="ARBA00022448"/>
    </source>
</evidence>
<evidence type="ECO:0000256" key="5">
    <source>
        <dbReference type="ARBA" id="ARBA00022741"/>
    </source>
</evidence>
<dbReference type="InterPro" id="IPR027417">
    <property type="entry name" value="P-loop_NTPase"/>
</dbReference>
<dbReference type="GO" id="GO:0043190">
    <property type="term" value="C:ATP-binding cassette (ABC) transporter complex"/>
    <property type="evidence" value="ECO:0007669"/>
    <property type="project" value="TreeGrafter"/>
</dbReference>
<keyword evidence="5" id="KW-0547">Nucleotide-binding</keyword>
<evidence type="ECO:0000313" key="11">
    <source>
        <dbReference type="EMBL" id="QNM07868.1"/>
    </source>
</evidence>
<keyword evidence="3" id="KW-0813">Transport</keyword>
<gene>
    <name evidence="11" type="ORF">H9Q79_13235</name>
</gene>
<evidence type="ECO:0000256" key="4">
    <source>
        <dbReference type="ARBA" id="ARBA00022475"/>
    </source>
</evidence>
<evidence type="ECO:0000259" key="10">
    <source>
        <dbReference type="PROSITE" id="PS50893"/>
    </source>
</evidence>
<accession>A0A7G9GAN6</accession>
<feature type="region of interest" description="Disordered" evidence="9">
    <location>
        <begin position="567"/>
        <end position="598"/>
    </location>
</feature>
<dbReference type="AlphaFoldDB" id="A0A7G9GAN6"/>
<dbReference type="SMART" id="SM00382">
    <property type="entry name" value="AAA"/>
    <property type="match status" value="2"/>
</dbReference>
<dbReference type="PROSITE" id="PS50893">
    <property type="entry name" value="ABC_TRANSPORTER_2"/>
    <property type="match status" value="2"/>
</dbReference>
<evidence type="ECO:0000256" key="2">
    <source>
        <dbReference type="ARBA" id="ARBA00005417"/>
    </source>
</evidence>
<sequence>MELLKVEDLTFTYPRQARDAGEAAPALEHVSFQVQEGEFIVVCGESGCGKTTLLKLLKRELAPHGEQSGRIWFRGVPQEELSDREAACEIGYVLQNPENQTVTDKVWHELAFGLENMGVPTPVIRRRVAEMACFFGIDDWFRKKTTELSGGQKQLLNLASVMAMQPRLLILDEPTSQLDPIAASDFINTLMKINKDLGLTILLTEHRLEEVFPVADRVFIMDQGRLLLAEPPREAGRDLKQLNGDHKMLLGLPSALRIYHGLDAADAECPLTVRDGRNFLAANYENRIRRLERKPLDAEAEAERPVAMRMKDICFRYERDLPDVLEGVALQVYEGEIVSILGGNGAGKTTLLSVISGVNKPYRGKIEIFGKRIQKYSGKELYTGKLASLPQNPQTVFLKMSVREDYREIQKVMNYSDREMERKIEETAELLGISRLLNRHPYDLSGGEQQKAAIGKILLLQPRFLLLDEPTKGIDAWSKRQLQELLKDLKGQGITVLMVTHDVEFAAGVSDRCGLFFDHEITSLDTPEEFFCNNNYYTTAANRIARQQYDNAVTCEEVIELCRRNGRKPAAGGKTEGEKPGGGRGELADGKRGMRYGA</sequence>
<organism evidence="11 12">
    <name type="scientific">Wansuia hejianensis</name>
    <dbReference type="NCBI Taxonomy" id="2763667"/>
    <lineage>
        <taxon>Bacteria</taxon>
        <taxon>Bacillati</taxon>
        <taxon>Bacillota</taxon>
        <taxon>Clostridia</taxon>
        <taxon>Lachnospirales</taxon>
        <taxon>Lachnospiraceae</taxon>
        <taxon>Wansuia</taxon>
    </lineage>
</organism>
<keyword evidence="8" id="KW-0472">Membrane</keyword>
<dbReference type="InterPro" id="IPR015856">
    <property type="entry name" value="ABC_transpr_CbiO/EcfA_su"/>
</dbReference>
<dbReference type="InterPro" id="IPR017871">
    <property type="entry name" value="ABC_transporter-like_CS"/>
</dbReference>
<dbReference type="GO" id="GO:0016887">
    <property type="term" value="F:ATP hydrolysis activity"/>
    <property type="evidence" value="ECO:0007669"/>
    <property type="project" value="InterPro"/>
</dbReference>
<reference evidence="11 12" key="1">
    <citation type="submission" date="2020-08" db="EMBL/GenBank/DDBJ databases">
        <authorList>
            <person name="Liu C."/>
            <person name="Sun Q."/>
        </authorList>
    </citation>
    <scope>NUCLEOTIDE SEQUENCE [LARGE SCALE GENOMIC DNA]</scope>
    <source>
        <strain evidence="11 12">NSJ-29</strain>
    </source>
</reference>
<name>A0A7G9GAN6_9FIRM</name>
<evidence type="ECO:0000256" key="6">
    <source>
        <dbReference type="ARBA" id="ARBA00022840"/>
    </source>
</evidence>
<keyword evidence="7" id="KW-1278">Translocase</keyword>
<feature type="domain" description="ABC transporter" evidence="10">
    <location>
        <begin position="308"/>
        <end position="543"/>
    </location>
</feature>
<evidence type="ECO:0000313" key="12">
    <source>
        <dbReference type="Proteomes" id="UP000515860"/>
    </source>
</evidence>
<dbReference type="PANTHER" id="PTHR43553">
    <property type="entry name" value="HEAVY METAL TRANSPORTER"/>
    <property type="match status" value="1"/>
</dbReference>
<proteinExistence type="inferred from homology"/>
<dbReference type="InterPro" id="IPR003439">
    <property type="entry name" value="ABC_transporter-like_ATP-bd"/>
</dbReference>
<dbReference type="Pfam" id="PF00005">
    <property type="entry name" value="ABC_tran"/>
    <property type="match status" value="2"/>
</dbReference>
<comment type="subcellular location">
    <subcellularLocation>
        <location evidence="1">Cell membrane</location>
        <topology evidence="1">Peripheral membrane protein</topology>
    </subcellularLocation>
</comment>
<dbReference type="KEGG" id="whj:H9Q79_13235"/>